<dbReference type="OrthoDB" id="8527856at2"/>
<feature type="domain" description="HTH cro/C1-type" evidence="2">
    <location>
        <begin position="3"/>
        <end position="56"/>
    </location>
</feature>
<dbReference type="PROSITE" id="PS50943">
    <property type="entry name" value="HTH_CROC1"/>
    <property type="match status" value="1"/>
</dbReference>
<accession>A0A1I5C5K9</accession>
<keyword evidence="1" id="KW-0472">Membrane</keyword>
<feature type="transmembrane region" description="Helical" evidence="1">
    <location>
        <begin position="114"/>
        <end position="134"/>
    </location>
</feature>
<sequence length="157" mass="18279">MSVQKLRLKHGWSQQQLAEISGLSVRTIQRIEAGQPASTESLKSLAAVFQVDFLTLDPEHAMNTNTNSLCEQQETEAFDFVRRLRRFYMHLFRYIVVTLALLAINLILTPHKMWVFWVMGGWGLGVLLHASRVFRPDWFLGAEWERRQVEKRLGRPL</sequence>
<feature type="transmembrane region" description="Helical" evidence="1">
    <location>
        <begin position="91"/>
        <end position="108"/>
    </location>
</feature>
<evidence type="ECO:0000313" key="3">
    <source>
        <dbReference type="EMBL" id="SFN81931.1"/>
    </source>
</evidence>
<dbReference type="SMART" id="SM00530">
    <property type="entry name" value="HTH_XRE"/>
    <property type="match status" value="1"/>
</dbReference>
<proteinExistence type="predicted"/>
<evidence type="ECO:0000259" key="2">
    <source>
        <dbReference type="PROSITE" id="PS50943"/>
    </source>
</evidence>
<keyword evidence="1" id="KW-1133">Transmembrane helix</keyword>
<dbReference type="Pfam" id="PF01381">
    <property type="entry name" value="HTH_3"/>
    <property type="match status" value="1"/>
</dbReference>
<evidence type="ECO:0000313" key="4">
    <source>
        <dbReference type="Proteomes" id="UP000242869"/>
    </source>
</evidence>
<keyword evidence="1" id="KW-0812">Transmembrane</keyword>
<dbReference type="InterPro" id="IPR010982">
    <property type="entry name" value="Lambda_DNA-bd_dom_sf"/>
</dbReference>
<gene>
    <name evidence="3" type="ORF">SAMN05660284_02332</name>
</gene>
<dbReference type="GO" id="GO:0003677">
    <property type="term" value="F:DNA binding"/>
    <property type="evidence" value="ECO:0007669"/>
    <property type="project" value="InterPro"/>
</dbReference>
<dbReference type="AlphaFoldDB" id="A0A1I5C5K9"/>
<dbReference type="SUPFAM" id="SSF47413">
    <property type="entry name" value="lambda repressor-like DNA-binding domains"/>
    <property type="match status" value="1"/>
</dbReference>
<dbReference type="InterPro" id="IPR025698">
    <property type="entry name" value="2TM_dom"/>
</dbReference>
<organism evidence="3 4">
    <name type="scientific">Formivibrio citricus</name>
    <dbReference type="NCBI Taxonomy" id="83765"/>
    <lineage>
        <taxon>Bacteria</taxon>
        <taxon>Pseudomonadati</taxon>
        <taxon>Pseudomonadota</taxon>
        <taxon>Betaproteobacteria</taxon>
        <taxon>Neisseriales</taxon>
        <taxon>Chitinibacteraceae</taxon>
        <taxon>Formivibrio</taxon>
    </lineage>
</organism>
<keyword evidence="4" id="KW-1185">Reference proteome</keyword>
<dbReference type="EMBL" id="FOVE01000018">
    <property type="protein sequence ID" value="SFN81931.1"/>
    <property type="molecule type" value="Genomic_DNA"/>
</dbReference>
<dbReference type="CDD" id="cd00093">
    <property type="entry name" value="HTH_XRE"/>
    <property type="match status" value="1"/>
</dbReference>
<dbReference type="RefSeq" id="WP_091196630.1">
    <property type="nucleotide sequence ID" value="NZ_FOVE01000018.1"/>
</dbReference>
<dbReference type="Gene3D" id="1.10.260.40">
    <property type="entry name" value="lambda repressor-like DNA-binding domains"/>
    <property type="match status" value="1"/>
</dbReference>
<reference evidence="4" key="1">
    <citation type="submission" date="2016-10" db="EMBL/GenBank/DDBJ databases">
        <authorList>
            <person name="Varghese N."/>
            <person name="Submissions S."/>
        </authorList>
    </citation>
    <scope>NUCLEOTIDE SEQUENCE [LARGE SCALE GENOMIC DNA]</scope>
    <source>
        <strain evidence="4">DSM 6150</strain>
    </source>
</reference>
<dbReference type="InterPro" id="IPR001387">
    <property type="entry name" value="Cro/C1-type_HTH"/>
</dbReference>
<protein>
    <submittedName>
        <fullName evidence="3">Helix-turn-helix</fullName>
    </submittedName>
</protein>
<dbReference type="Pfam" id="PF13239">
    <property type="entry name" value="2TM"/>
    <property type="match status" value="1"/>
</dbReference>
<name>A0A1I5C5K9_9NEIS</name>
<dbReference type="STRING" id="83765.SAMN05660284_02332"/>
<evidence type="ECO:0000256" key="1">
    <source>
        <dbReference type="SAM" id="Phobius"/>
    </source>
</evidence>
<dbReference type="Proteomes" id="UP000242869">
    <property type="component" value="Unassembled WGS sequence"/>
</dbReference>